<keyword evidence="1" id="KW-1185">Reference proteome</keyword>
<reference evidence="2" key="1">
    <citation type="submission" date="2017-02" db="UniProtKB">
        <authorList>
            <consortium name="WormBaseParasite"/>
        </authorList>
    </citation>
    <scope>IDENTIFICATION</scope>
</reference>
<dbReference type="Gene3D" id="3.30.40.10">
    <property type="entry name" value="Zinc/RING finger domain, C3HC4 (zinc finger)"/>
    <property type="match status" value="1"/>
</dbReference>
<sequence>MPDAFSESTFSDDILKYTNSELMWIRRQLYRALSLDEENHAFLKKQENFIKDYIMEEYRKKAKKRASLEMSKDSIQQKIKKSASSLSLFSGTSETSIMSSISLLVFSSIVCSSCSEPLGRLINRGENCKKCKILLCKSCSYSFDWHNGKCFYCIECFSETYLNVIKCGLKPKIQNKNISLEGRELRKKLILKIDAELGKRFVERSDEISKFCTAMDRHIKIEEKCNEIRKGPIHPSNLLTVPKPVSLKGRRKSQNDTQEGGPSYFNFGESLRRISYQADTKDNYDMRVATRKILSQHFEELSSSDNDVM</sequence>
<evidence type="ECO:0000313" key="1">
    <source>
        <dbReference type="Proteomes" id="UP000038045"/>
    </source>
</evidence>
<dbReference type="SUPFAM" id="SSF57903">
    <property type="entry name" value="FYVE/PHD zinc finger"/>
    <property type="match status" value="1"/>
</dbReference>
<dbReference type="InterPro" id="IPR011011">
    <property type="entry name" value="Znf_FYVE_PHD"/>
</dbReference>
<evidence type="ECO:0000313" key="2">
    <source>
        <dbReference type="WBParaSite" id="PTRK_0000664700.1"/>
    </source>
</evidence>
<dbReference type="Proteomes" id="UP000038045">
    <property type="component" value="Unplaced"/>
</dbReference>
<dbReference type="WBParaSite" id="PTRK_0000664700.1">
    <property type="protein sequence ID" value="PTRK_0000664700.1"/>
    <property type="gene ID" value="PTRK_0000664700"/>
</dbReference>
<dbReference type="AlphaFoldDB" id="A0A0N4ZFW9"/>
<accession>A0A0N4ZFW9</accession>
<protein>
    <submittedName>
        <fullName evidence="2">FYVE-type zinc finger domain-containing protein</fullName>
    </submittedName>
</protein>
<proteinExistence type="predicted"/>
<name>A0A0N4ZFW9_PARTI</name>
<dbReference type="InterPro" id="IPR013083">
    <property type="entry name" value="Znf_RING/FYVE/PHD"/>
</dbReference>
<organism evidence="1 2">
    <name type="scientific">Parastrongyloides trichosuri</name>
    <name type="common">Possum-specific nematode worm</name>
    <dbReference type="NCBI Taxonomy" id="131310"/>
    <lineage>
        <taxon>Eukaryota</taxon>
        <taxon>Metazoa</taxon>
        <taxon>Ecdysozoa</taxon>
        <taxon>Nematoda</taxon>
        <taxon>Chromadorea</taxon>
        <taxon>Rhabditida</taxon>
        <taxon>Tylenchina</taxon>
        <taxon>Panagrolaimomorpha</taxon>
        <taxon>Strongyloidoidea</taxon>
        <taxon>Strongyloididae</taxon>
        <taxon>Parastrongyloides</taxon>
    </lineage>
</organism>